<dbReference type="AlphaFoldDB" id="A0AAE2ZIW6"/>
<name>A0AAE2ZIW6_PRORE</name>
<dbReference type="EMBL" id="JAHWLI010000116">
    <property type="protein sequence ID" value="MBW3118868.1"/>
    <property type="molecule type" value="Genomic_DNA"/>
</dbReference>
<reference evidence="1" key="1">
    <citation type="submission" date="2021-07" db="EMBL/GenBank/DDBJ databases">
        <authorList>
            <person name="Stanton E."/>
        </authorList>
    </citation>
    <scope>NUCLEOTIDE SEQUENCE</scope>
    <source>
        <strain evidence="1">2021EL-01139</strain>
    </source>
</reference>
<gene>
    <name evidence="1" type="ORF">KYI77_20730</name>
</gene>
<dbReference type="Proteomes" id="UP001155882">
    <property type="component" value="Unassembled WGS sequence"/>
</dbReference>
<dbReference type="RefSeq" id="WP_166687390.1">
    <property type="nucleotide sequence ID" value="NZ_CP066315.1"/>
</dbReference>
<accession>A0AAE2ZIW6</accession>
<organism evidence="1 2">
    <name type="scientific">Providencia rettgeri</name>
    <dbReference type="NCBI Taxonomy" id="587"/>
    <lineage>
        <taxon>Bacteria</taxon>
        <taxon>Pseudomonadati</taxon>
        <taxon>Pseudomonadota</taxon>
        <taxon>Gammaproteobacteria</taxon>
        <taxon>Enterobacterales</taxon>
        <taxon>Morganellaceae</taxon>
        <taxon>Providencia</taxon>
    </lineage>
</organism>
<proteinExistence type="predicted"/>
<comment type="caution">
    <text evidence="1">The sequence shown here is derived from an EMBL/GenBank/DDBJ whole genome shotgun (WGS) entry which is preliminary data.</text>
</comment>
<evidence type="ECO:0000313" key="1">
    <source>
        <dbReference type="EMBL" id="MBW3118868.1"/>
    </source>
</evidence>
<sequence length="56" mass="6599">MRNKFNYSAVHKNVMRDRANRSVTEQGMKALKSAFEDAKLRNAHREEILEGKQHEK</sequence>
<evidence type="ECO:0000313" key="2">
    <source>
        <dbReference type="Proteomes" id="UP001155882"/>
    </source>
</evidence>
<protein>
    <submittedName>
        <fullName evidence="1">Uncharacterized protein</fullName>
    </submittedName>
</protein>